<gene>
    <name evidence="1" type="ORF">HINF_LOCUS24464</name>
    <name evidence="2" type="ORF">HINF_LOCUS30140</name>
</gene>
<reference evidence="2 3" key="2">
    <citation type="submission" date="2024-07" db="EMBL/GenBank/DDBJ databases">
        <authorList>
            <person name="Akdeniz Z."/>
        </authorList>
    </citation>
    <scope>NUCLEOTIDE SEQUENCE [LARGE SCALE GENOMIC DNA]</scope>
</reference>
<evidence type="ECO:0000313" key="2">
    <source>
        <dbReference type="EMBL" id="CAL6025302.1"/>
    </source>
</evidence>
<proteinExistence type="predicted"/>
<organism evidence="1">
    <name type="scientific">Hexamita inflata</name>
    <dbReference type="NCBI Taxonomy" id="28002"/>
    <lineage>
        <taxon>Eukaryota</taxon>
        <taxon>Metamonada</taxon>
        <taxon>Diplomonadida</taxon>
        <taxon>Hexamitidae</taxon>
        <taxon>Hexamitinae</taxon>
        <taxon>Hexamita</taxon>
    </lineage>
</organism>
<sequence>MQYSAIIFAVFTYKSNEVKRSIRSVILEVKLALITFPSCVFKKLILQKITQIRFFVFIRTQPVTVAMSLVSHVTLSYSESFCKLALILKQHKQAGCAFYFMLITSTCRSQKFEQ</sequence>
<name>A0AA86U1K4_9EUKA</name>
<dbReference type="EMBL" id="CATOUU010000642">
    <property type="protein sequence ID" value="CAI9936819.1"/>
    <property type="molecule type" value="Genomic_DNA"/>
</dbReference>
<dbReference type="AlphaFoldDB" id="A0AA86U1K4"/>
<reference evidence="1" key="1">
    <citation type="submission" date="2023-06" db="EMBL/GenBank/DDBJ databases">
        <authorList>
            <person name="Kurt Z."/>
        </authorList>
    </citation>
    <scope>NUCLEOTIDE SEQUENCE</scope>
</reference>
<evidence type="ECO:0000313" key="1">
    <source>
        <dbReference type="EMBL" id="CAI9936819.1"/>
    </source>
</evidence>
<protein>
    <submittedName>
        <fullName evidence="2">Hypothetical_protein</fullName>
    </submittedName>
</protein>
<accession>A0AA86U1K4</accession>
<dbReference type="Proteomes" id="UP001642409">
    <property type="component" value="Unassembled WGS sequence"/>
</dbReference>
<comment type="caution">
    <text evidence="1">The sequence shown here is derived from an EMBL/GenBank/DDBJ whole genome shotgun (WGS) entry which is preliminary data.</text>
</comment>
<keyword evidence="3" id="KW-1185">Reference proteome</keyword>
<dbReference type="EMBL" id="CAXDID020000098">
    <property type="protein sequence ID" value="CAL6025302.1"/>
    <property type="molecule type" value="Genomic_DNA"/>
</dbReference>
<evidence type="ECO:0000313" key="3">
    <source>
        <dbReference type="Proteomes" id="UP001642409"/>
    </source>
</evidence>